<dbReference type="RefSeq" id="WP_369314068.1">
    <property type="nucleotide sequence ID" value="NZ_JBEHZE010000001.1"/>
</dbReference>
<name>A0ABV3Z5J2_9PROT</name>
<reference evidence="1 2" key="1">
    <citation type="submission" date="2024-05" db="EMBL/GenBank/DDBJ databases">
        <title>Three bacterial strains, DH-69, EH-24, and ECK-19 isolated from coastal sediments.</title>
        <authorList>
            <person name="Ye Y.-Q."/>
            <person name="Du Z.-J."/>
        </authorList>
    </citation>
    <scope>NUCLEOTIDE SEQUENCE [LARGE SCALE GENOMIC DNA]</scope>
    <source>
        <strain evidence="1 2">ECK-19</strain>
    </source>
</reference>
<evidence type="ECO:0000313" key="1">
    <source>
        <dbReference type="EMBL" id="MEX6634076.1"/>
    </source>
</evidence>
<organism evidence="1 2">
    <name type="scientific">Hyphococcus lacteus</name>
    <dbReference type="NCBI Taxonomy" id="3143536"/>
    <lineage>
        <taxon>Bacteria</taxon>
        <taxon>Pseudomonadati</taxon>
        <taxon>Pseudomonadota</taxon>
        <taxon>Alphaproteobacteria</taxon>
        <taxon>Parvularculales</taxon>
        <taxon>Parvularculaceae</taxon>
        <taxon>Hyphococcus</taxon>
    </lineage>
</organism>
<evidence type="ECO:0000313" key="2">
    <source>
        <dbReference type="Proteomes" id="UP001560685"/>
    </source>
</evidence>
<gene>
    <name evidence="1" type="ORF">ABFZ84_11000</name>
</gene>
<dbReference type="Proteomes" id="UP001560685">
    <property type="component" value="Unassembled WGS sequence"/>
</dbReference>
<dbReference type="EMBL" id="JBEHZE010000001">
    <property type="protein sequence ID" value="MEX6634076.1"/>
    <property type="molecule type" value="Genomic_DNA"/>
</dbReference>
<sequence>MSRMDTTTQDLFLRLGTTSISRSSRADALFRRLRDQEEAQVNEQLMRAPAKISLNEQTPNPSEQK</sequence>
<accession>A0ABV3Z5J2</accession>
<protein>
    <submittedName>
        <fullName evidence="1">Uncharacterized protein</fullName>
    </submittedName>
</protein>
<keyword evidence="2" id="KW-1185">Reference proteome</keyword>
<proteinExistence type="predicted"/>
<comment type="caution">
    <text evidence="1">The sequence shown here is derived from an EMBL/GenBank/DDBJ whole genome shotgun (WGS) entry which is preliminary data.</text>
</comment>